<dbReference type="STRING" id="999552.METH_16010"/>
<evidence type="ECO:0000313" key="2">
    <source>
        <dbReference type="Proteomes" id="UP000018780"/>
    </source>
</evidence>
<organism evidence="1 2">
    <name type="scientific">Leisingera methylohalidivorans DSM 14336</name>
    <dbReference type="NCBI Taxonomy" id="999552"/>
    <lineage>
        <taxon>Bacteria</taxon>
        <taxon>Pseudomonadati</taxon>
        <taxon>Pseudomonadota</taxon>
        <taxon>Alphaproteobacteria</taxon>
        <taxon>Rhodobacterales</taxon>
        <taxon>Roseobacteraceae</taxon>
        <taxon>Leisingera</taxon>
    </lineage>
</organism>
<accession>V9VX92</accession>
<proteinExistence type="predicted"/>
<protein>
    <submittedName>
        <fullName evidence="1">Uncharacterized protein</fullName>
    </submittedName>
</protein>
<reference evidence="1 2" key="1">
    <citation type="submission" date="2013-09" db="EMBL/GenBank/DDBJ databases">
        <authorList>
            <consortium name="DOE Joint Genome Institute"/>
            <person name="Klenk H.-P."/>
            <person name="Huntemann M."/>
            <person name="Han J."/>
            <person name="Chen A."/>
            <person name="Kyrpides N."/>
            <person name="Mavromatis K."/>
            <person name="Markowitz V."/>
            <person name="Palaniappan K."/>
            <person name="Ivanova N."/>
            <person name="Schaumberg A."/>
            <person name="Pati A."/>
            <person name="Liolios K."/>
            <person name="Nordberg H.P."/>
            <person name="Cantor M.N."/>
            <person name="Hua S.X."/>
            <person name="Woyke T."/>
        </authorList>
    </citation>
    <scope>NUCLEOTIDE SEQUENCE [LARGE SCALE GENOMIC DNA]</scope>
    <source>
        <strain evidence="1 2">DSM 14336</strain>
    </source>
</reference>
<name>V9VX92_9RHOB</name>
<sequence length="193" mass="21838">MDFKYRTPTNDRRAESCHVMEDSINVDGFMPTKDRSAFLNPLVSNSVADAAAAGKSLALIRPMNTRFYYKAKAESELNAERKIYEQAASQGSFFDKQLAALEPSPYEFRFKFEDGTGPHDYANGDWEAHAMFFNGRKREGSDKATLDWMSATFNEEYAKRGMLFCVGNMAKRPQTWQLLGVLRVDATAQPALF</sequence>
<gene>
    <name evidence="1" type="ORF">METH_16010</name>
</gene>
<keyword evidence="2" id="KW-1185">Reference proteome</keyword>
<dbReference type="Proteomes" id="UP000018780">
    <property type="component" value="Chromosome"/>
</dbReference>
<evidence type="ECO:0000313" key="1">
    <source>
        <dbReference type="EMBL" id="AHD01990.1"/>
    </source>
</evidence>
<dbReference type="AlphaFoldDB" id="V9VX92"/>
<dbReference type="HOGENOM" id="CLU_121386_0_0_5"/>
<dbReference type="KEGG" id="lmd:METH_16010"/>
<dbReference type="EMBL" id="CP006773">
    <property type="protein sequence ID" value="AHD01990.1"/>
    <property type="molecule type" value="Genomic_DNA"/>
</dbReference>